<dbReference type="InterPro" id="IPR029068">
    <property type="entry name" value="Glyas_Bleomycin-R_OHBP_Dase"/>
</dbReference>
<evidence type="ECO:0000313" key="4">
    <source>
        <dbReference type="Proteomes" id="UP000607653"/>
    </source>
</evidence>
<proteinExistence type="predicted"/>
<evidence type="ECO:0000259" key="2">
    <source>
        <dbReference type="Pfam" id="PF22656"/>
    </source>
</evidence>
<dbReference type="AlphaFoldDB" id="A0A822ZGR1"/>
<dbReference type="PANTHER" id="PTHR34109">
    <property type="entry name" value="BNAUNNG04460D PROTEIN-RELATED"/>
    <property type="match status" value="1"/>
</dbReference>
<dbReference type="InterPro" id="IPR008176">
    <property type="entry name" value="Defensin_plant"/>
</dbReference>
<dbReference type="InterPro" id="IPR036574">
    <property type="entry name" value="Scorpion_toxin-like_sf"/>
</dbReference>
<feature type="domain" description="Knottins-like" evidence="1">
    <location>
        <begin position="193"/>
        <end position="227"/>
    </location>
</feature>
<dbReference type="Pfam" id="PF00304">
    <property type="entry name" value="Gamma-thionin"/>
    <property type="match status" value="1"/>
</dbReference>
<dbReference type="EMBL" id="DUZY01000006">
    <property type="protein sequence ID" value="DAD43680.1"/>
    <property type="molecule type" value="Genomic_DNA"/>
</dbReference>
<name>A0A822ZGR1_NELNU</name>
<dbReference type="Pfam" id="PF22656">
    <property type="entry name" value="At5g48480-like_N"/>
    <property type="match status" value="1"/>
</dbReference>
<comment type="caution">
    <text evidence="3">The sequence shown here is derived from an EMBL/GenBank/DDBJ whole genome shotgun (WGS) entry which is preliminary data.</text>
</comment>
<dbReference type="InterPro" id="IPR003614">
    <property type="entry name" value="Knottins"/>
</dbReference>
<organism evidence="3 4">
    <name type="scientific">Nelumbo nucifera</name>
    <name type="common">Sacred lotus</name>
    <dbReference type="NCBI Taxonomy" id="4432"/>
    <lineage>
        <taxon>Eukaryota</taxon>
        <taxon>Viridiplantae</taxon>
        <taxon>Streptophyta</taxon>
        <taxon>Embryophyta</taxon>
        <taxon>Tracheophyta</taxon>
        <taxon>Spermatophyta</taxon>
        <taxon>Magnoliopsida</taxon>
        <taxon>Proteales</taxon>
        <taxon>Nelumbonaceae</taxon>
        <taxon>Nelumbo</taxon>
    </lineage>
</organism>
<gene>
    <name evidence="3" type="ORF">HUJ06_001910</name>
</gene>
<accession>A0A822ZGR1</accession>
<dbReference type="Proteomes" id="UP000607653">
    <property type="component" value="Unassembled WGS sequence"/>
</dbReference>
<evidence type="ECO:0008006" key="5">
    <source>
        <dbReference type="Google" id="ProtNLM"/>
    </source>
</evidence>
<feature type="domain" description="Glyoxalase At5g48480-like N-terminal" evidence="2">
    <location>
        <begin position="110"/>
        <end position="144"/>
    </location>
</feature>
<dbReference type="PROSITE" id="PS00940">
    <property type="entry name" value="GAMMA_THIONIN"/>
    <property type="match status" value="1"/>
</dbReference>
<dbReference type="PRINTS" id="PR00288">
    <property type="entry name" value="PUROTHIONIN"/>
</dbReference>
<evidence type="ECO:0000313" key="3">
    <source>
        <dbReference type="EMBL" id="DAD43680.1"/>
    </source>
</evidence>
<dbReference type="InterPro" id="IPR054576">
    <property type="entry name" value="At5g48480-like_N"/>
</dbReference>
<reference evidence="3 4" key="1">
    <citation type="journal article" date="2020" name="Mol. Biol. Evol.">
        <title>Distinct Expression and Methylation Patterns for Genes with Different Fates following a Single Whole-Genome Duplication in Flowering Plants.</title>
        <authorList>
            <person name="Shi T."/>
            <person name="Rahmani R.S."/>
            <person name="Gugger P.F."/>
            <person name="Wang M."/>
            <person name="Li H."/>
            <person name="Zhang Y."/>
            <person name="Li Z."/>
            <person name="Wang Q."/>
            <person name="Van de Peer Y."/>
            <person name="Marchal K."/>
            <person name="Chen J."/>
        </authorList>
    </citation>
    <scope>NUCLEOTIDE SEQUENCE [LARGE SCALE GENOMIC DNA]</scope>
    <source>
        <tissue evidence="3">Leaf</tissue>
    </source>
</reference>
<sequence>MRKNTDLQSNTNHGKIIRLTLKKLCRITGKSGCGGRVGKVKDPYGYVWLVCSLRLCLAHRSLPSSSFSRTLALYPSLMAQENAATLDLQNGGAENGSTKTVSFSSLKPQFVLQASKAADAVQFFKTAFGAREFKRVMHSKRKEEWVANSRRGRLMPIYRPVSMERGMRLFSSLILVLLLVTATKMGPKVVEARTCESQSHRFKGACLSDTNCLSICQTEGFPAGDCKSADDALRPAGNGYPEPC</sequence>
<evidence type="ECO:0000259" key="1">
    <source>
        <dbReference type="Pfam" id="PF00304"/>
    </source>
</evidence>
<dbReference type="SUPFAM" id="SSF57095">
    <property type="entry name" value="Scorpion toxin-like"/>
    <property type="match status" value="1"/>
</dbReference>
<dbReference type="Gene3D" id="3.30.30.10">
    <property type="entry name" value="Knottin, scorpion toxin-like"/>
    <property type="match status" value="1"/>
</dbReference>
<protein>
    <recommendedName>
        <fullName evidence="5">Defensin-like protein</fullName>
    </recommendedName>
</protein>
<dbReference type="Gene3D" id="3.10.180.10">
    <property type="entry name" value="2,3-Dihydroxybiphenyl 1,2-Dioxygenase, domain 1"/>
    <property type="match status" value="1"/>
</dbReference>
<dbReference type="GO" id="GO:0006952">
    <property type="term" value="P:defense response"/>
    <property type="evidence" value="ECO:0007669"/>
    <property type="project" value="InterPro"/>
</dbReference>
<keyword evidence="4" id="KW-1185">Reference proteome</keyword>
<dbReference type="PANTHER" id="PTHR34109:SF1">
    <property type="entry name" value="VOC DOMAIN-CONTAINING PROTEIN"/>
    <property type="match status" value="1"/>
</dbReference>